<protein>
    <submittedName>
        <fullName evidence="1">Uncharacterized protein</fullName>
    </submittedName>
</protein>
<name>A0A821Q0I7_9NEOP</name>
<proteinExistence type="predicted"/>
<dbReference type="OrthoDB" id="7255729at2759"/>
<accession>A0A821Q0I7</accession>
<comment type="caution">
    <text evidence="1">The sequence shown here is derived from an EMBL/GenBank/DDBJ whole genome shotgun (WGS) entry which is preliminary data.</text>
</comment>
<keyword evidence="2" id="KW-1185">Reference proteome</keyword>
<sequence length="114" mass="12895">MNAPCFASSPYIFHTISDGSSSETDDSSDSGCEKIVEGFRTKYNDPKRRTINKVSKKILRAIERLTCSIKRSVNVKKANLAKRGKDSFMIGFTDLRKESVDRMTPNKLGDFFVY</sequence>
<organism evidence="1 2">
    <name type="scientific">Pieris macdunnoughi</name>
    <dbReference type="NCBI Taxonomy" id="345717"/>
    <lineage>
        <taxon>Eukaryota</taxon>
        <taxon>Metazoa</taxon>
        <taxon>Ecdysozoa</taxon>
        <taxon>Arthropoda</taxon>
        <taxon>Hexapoda</taxon>
        <taxon>Insecta</taxon>
        <taxon>Pterygota</taxon>
        <taxon>Neoptera</taxon>
        <taxon>Endopterygota</taxon>
        <taxon>Lepidoptera</taxon>
        <taxon>Glossata</taxon>
        <taxon>Ditrysia</taxon>
        <taxon>Papilionoidea</taxon>
        <taxon>Pieridae</taxon>
        <taxon>Pierinae</taxon>
        <taxon>Pieris</taxon>
    </lineage>
</organism>
<dbReference type="AlphaFoldDB" id="A0A821Q0I7"/>
<dbReference type="Proteomes" id="UP000663880">
    <property type="component" value="Unassembled WGS sequence"/>
</dbReference>
<reference evidence="1" key="1">
    <citation type="submission" date="2021-02" db="EMBL/GenBank/DDBJ databases">
        <authorList>
            <person name="Steward A R."/>
        </authorList>
    </citation>
    <scope>NUCLEOTIDE SEQUENCE</scope>
</reference>
<evidence type="ECO:0000313" key="1">
    <source>
        <dbReference type="EMBL" id="CAF4811791.1"/>
    </source>
</evidence>
<dbReference type="EMBL" id="CAJOBZ010000007">
    <property type="protein sequence ID" value="CAF4811791.1"/>
    <property type="molecule type" value="Genomic_DNA"/>
</dbReference>
<evidence type="ECO:0000313" key="2">
    <source>
        <dbReference type="Proteomes" id="UP000663880"/>
    </source>
</evidence>
<gene>
    <name evidence="1" type="ORF">PMACD_LOCUS4090</name>
</gene>